<comment type="caution">
    <text evidence="2">The sequence shown here is derived from an EMBL/GenBank/DDBJ whole genome shotgun (WGS) entry which is preliminary data.</text>
</comment>
<evidence type="ECO:0008006" key="4">
    <source>
        <dbReference type="Google" id="ProtNLM"/>
    </source>
</evidence>
<dbReference type="InterPro" id="IPR038883">
    <property type="entry name" value="AN11006-like"/>
</dbReference>
<accession>A0A9P8YJQ9</accession>
<feature type="region of interest" description="Disordered" evidence="1">
    <location>
        <begin position="1"/>
        <end position="30"/>
    </location>
</feature>
<dbReference type="OrthoDB" id="5229512at2759"/>
<evidence type="ECO:0000313" key="2">
    <source>
        <dbReference type="EMBL" id="KAH7041148.1"/>
    </source>
</evidence>
<evidence type="ECO:0000256" key="1">
    <source>
        <dbReference type="SAM" id="MobiDB-lite"/>
    </source>
</evidence>
<dbReference type="AlphaFoldDB" id="A0A9P8YJQ9"/>
<feature type="compositionally biased region" description="Basic and acidic residues" evidence="1">
    <location>
        <begin position="1"/>
        <end position="12"/>
    </location>
</feature>
<dbReference type="RefSeq" id="XP_046019203.1">
    <property type="nucleotide sequence ID" value="XM_046148776.1"/>
</dbReference>
<dbReference type="PANTHER" id="PTHR42085">
    <property type="entry name" value="F-BOX DOMAIN-CONTAINING PROTEIN"/>
    <property type="match status" value="1"/>
</dbReference>
<sequence length="260" mass="30415">MEMRLPTRRAGDSQDGPCKPSSSFEISSNTGYTDTKPFPFFQLPSELREAVLRYLVVFPFPPHYGSRRIPFLRRKQHQDTVRMELKGDLYPMNLFLASRQMYEEAFRAWRIFNTFVWVVRTPKSEHVDTRSLTDTYLVEIMEVRHLVMRIVQVGDSLQLERDLFPLLRSLIEHGDLRYLGFEDFVPTTAMESLLDLLSHPYLKRASLRIDLCQPGYPASRWCPLHDYVAEDDAIHWGVSVKWREFRAACSRGGSGSRQHR</sequence>
<dbReference type="Proteomes" id="UP000756346">
    <property type="component" value="Unassembled WGS sequence"/>
</dbReference>
<reference evidence="2" key="1">
    <citation type="journal article" date="2021" name="Nat. Commun.">
        <title>Genetic determinants of endophytism in the Arabidopsis root mycobiome.</title>
        <authorList>
            <person name="Mesny F."/>
            <person name="Miyauchi S."/>
            <person name="Thiergart T."/>
            <person name="Pickel B."/>
            <person name="Atanasova L."/>
            <person name="Karlsson M."/>
            <person name="Huettel B."/>
            <person name="Barry K.W."/>
            <person name="Haridas S."/>
            <person name="Chen C."/>
            <person name="Bauer D."/>
            <person name="Andreopoulos W."/>
            <person name="Pangilinan J."/>
            <person name="LaButti K."/>
            <person name="Riley R."/>
            <person name="Lipzen A."/>
            <person name="Clum A."/>
            <person name="Drula E."/>
            <person name="Henrissat B."/>
            <person name="Kohler A."/>
            <person name="Grigoriev I.V."/>
            <person name="Martin F.M."/>
            <person name="Hacquard S."/>
        </authorList>
    </citation>
    <scope>NUCLEOTIDE SEQUENCE</scope>
    <source>
        <strain evidence="2">MPI-CAGE-CH-0230</strain>
    </source>
</reference>
<name>A0A9P8YJQ9_9PEZI</name>
<evidence type="ECO:0000313" key="3">
    <source>
        <dbReference type="Proteomes" id="UP000756346"/>
    </source>
</evidence>
<dbReference type="GeneID" id="70178322"/>
<proteinExistence type="predicted"/>
<feature type="compositionally biased region" description="Polar residues" evidence="1">
    <location>
        <begin position="20"/>
        <end position="30"/>
    </location>
</feature>
<dbReference type="EMBL" id="JAGTJQ010000001">
    <property type="protein sequence ID" value="KAH7041148.1"/>
    <property type="molecule type" value="Genomic_DNA"/>
</dbReference>
<gene>
    <name evidence="2" type="ORF">B0I36DRAFT_19955</name>
</gene>
<organism evidence="2 3">
    <name type="scientific">Microdochium trichocladiopsis</name>
    <dbReference type="NCBI Taxonomy" id="1682393"/>
    <lineage>
        <taxon>Eukaryota</taxon>
        <taxon>Fungi</taxon>
        <taxon>Dikarya</taxon>
        <taxon>Ascomycota</taxon>
        <taxon>Pezizomycotina</taxon>
        <taxon>Sordariomycetes</taxon>
        <taxon>Xylariomycetidae</taxon>
        <taxon>Xylariales</taxon>
        <taxon>Microdochiaceae</taxon>
        <taxon>Microdochium</taxon>
    </lineage>
</organism>
<keyword evidence="3" id="KW-1185">Reference proteome</keyword>
<dbReference type="PANTHER" id="PTHR42085:SF2">
    <property type="entry name" value="F-BOX DOMAIN-CONTAINING PROTEIN"/>
    <property type="match status" value="1"/>
</dbReference>
<protein>
    <recommendedName>
        <fullName evidence="4">F-box domain-containing protein</fullName>
    </recommendedName>
</protein>